<dbReference type="PANTHER" id="PTHR13286:SF23">
    <property type="entry name" value="HISTONE DEACETYLASE COMPLEX SUBUNIT SAP30 SIN3 BINDING DOMAIN-CONTAINING PROTEIN"/>
    <property type="match status" value="1"/>
</dbReference>
<keyword evidence="3" id="KW-0678">Repressor</keyword>
<dbReference type="Gene3D" id="6.10.160.20">
    <property type="match status" value="1"/>
</dbReference>
<feature type="compositionally biased region" description="Pro residues" evidence="7">
    <location>
        <begin position="57"/>
        <end position="67"/>
    </location>
</feature>
<evidence type="ECO:0000256" key="7">
    <source>
        <dbReference type="SAM" id="MobiDB-lite"/>
    </source>
</evidence>
<evidence type="ECO:0000256" key="4">
    <source>
        <dbReference type="ARBA" id="ARBA00023015"/>
    </source>
</evidence>
<gene>
    <name evidence="9" type="ORF">IM811_001029</name>
</gene>
<evidence type="ECO:0000256" key="2">
    <source>
        <dbReference type="ARBA" id="ARBA00006283"/>
    </source>
</evidence>
<dbReference type="InterPro" id="IPR038291">
    <property type="entry name" value="SAP30_C_sf"/>
</dbReference>
<keyword evidence="5" id="KW-0804">Transcription</keyword>
<dbReference type="InterPro" id="IPR025718">
    <property type="entry name" value="SAP30_Sin3-bd"/>
</dbReference>
<dbReference type="Proteomes" id="UP000616885">
    <property type="component" value="Unassembled WGS sequence"/>
</dbReference>
<dbReference type="InterPro" id="IPR024145">
    <property type="entry name" value="His_deAcase_SAP30/SAP30L"/>
</dbReference>
<comment type="caution">
    <text evidence="9">The sequence shown here is derived from an EMBL/GenBank/DDBJ whole genome shotgun (WGS) entry which is preliminary data.</text>
</comment>
<dbReference type="PANTHER" id="PTHR13286">
    <property type="entry name" value="SAP30"/>
    <property type="match status" value="1"/>
</dbReference>
<evidence type="ECO:0000313" key="9">
    <source>
        <dbReference type="EMBL" id="KAF9759335.1"/>
    </source>
</evidence>
<comment type="subcellular location">
    <subcellularLocation>
        <location evidence="1">Nucleus</location>
    </subcellularLocation>
</comment>
<name>A0A8H7TU13_BIOOC</name>
<organism evidence="9 10">
    <name type="scientific">Bionectria ochroleuca</name>
    <name type="common">Gliocladium roseum</name>
    <dbReference type="NCBI Taxonomy" id="29856"/>
    <lineage>
        <taxon>Eukaryota</taxon>
        <taxon>Fungi</taxon>
        <taxon>Dikarya</taxon>
        <taxon>Ascomycota</taxon>
        <taxon>Pezizomycotina</taxon>
        <taxon>Sordariomycetes</taxon>
        <taxon>Hypocreomycetidae</taxon>
        <taxon>Hypocreales</taxon>
        <taxon>Bionectriaceae</taxon>
        <taxon>Clonostachys</taxon>
    </lineage>
</organism>
<protein>
    <recommendedName>
        <fullName evidence="8">Histone deacetylase complex subunit SAP30 Sin3 binding domain-containing protein</fullName>
    </recommendedName>
</protein>
<feature type="region of interest" description="Disordered" evidence="7">
    <location>
        <begin position="53"/>
        <end position="72"/>
    </location>
</feature>
<dbReference type="EMBL" id="JADCTT010000001">
    <property type="protein sequence ID" value="KAF9759335.1"/>
    <property type="molecule type" value="Genomic_DNA"/>
</dbReference>
<proteinExistence type="inferred from homology"/>
<evidence type="ECO:0000256" key="3">
    <source>
        <dbReference type="ARBA" id="ARBA00022491"/>
    </source>
</evidence>
<feature type="compositionally biased region" description="Polar residues" evidence="7">
    <location>
        <begin position="26"/>
        <end position="48"/>
    </location>
</feature>
<evidence type="ECO:0000256" key="6">
    <source>
        <dbReference type="ARBA" id="ARBA00023242"/>
    </source>
</evidence>
<evidence type="ECO:0000313" key="10">
    <source>
        <dbReference type="Proteomes" id="UP000616885"/>
    </source>
</evidence>
<comment type="similarity">
    <text evidence="2">Belongs to the SAP30 family.</text>
</comment>
<sequence>MAPAKSSRNHDDSKSETPNAKEKNGSNHSSTKMRRVTSQQGGSNHQKTVNATAPVIPEQPPTEPVPPSLQWSGFDRDALHAYRREHQLNTPSSFTSTFHQTIFVRPGSIGIYSPTMARRKKMRQNREQLAMAVRKHFNGLGIQENDVIVDLVYKVRSENASKLRGSANHSIITED</sequence>
<keyword evidence="4" id="KW-0805">Transcription regulation</keyword>
<accession>A0A8H7TU13</accession>
<evidence type="ECO:0000256" key="1">
    <source>
        <dbReference type="ARBA" id="ARBA00004123"/>
    </source>
</evidence>
<feature type="compositionally biased region" description="Basic and acidic residues" evidence="7">
    <location>
        <begin position="8"/>
        <end position="25"/>
    </location>
</feature>
<evidence type="ECO:0000259" key="8">
    <source>
        <dbReference type="Pfam" id="PF13867"/>
    </source>
</evidence>
<dbReference type="GO" id="GO:0005634">
    <property type="term" value="C:nucleus"/>
    <property type="evidence" value="ECO:0007669"/>
    <property type="project" value="UniProtKB-SubCell"/>
</dbReference>
<dbReference type="AlphaFoldDB" id="A0A8H7TU13"/>
<feature type="region of interest" description="Disordered" evidence="7">
    <location>
        <begin position="1"/>
        <end position="48"/>
    </location>
</feature>
<dbReference type="Pfam" id="PF13867">
    <property type="entry name" value="SAP30_Sin3_bdg"/>
    <property type="match status" value="1"/>
</dbReference>
<keyword evidence="6" id="KW-0539">Nucleus</keyword>
<reference evidence="9" key="1">
    <citation type="submission" date="2020-10" db="EMBL/GenBank/DDBJ databases">
        <title>High-Quality Genome Resource of Clonostachys rosea strain S41 by Oxford Nanopore Long-Read Sequencing.</title>
        <authorList>
            <person name="Wang H."/>
        </authorList>
    </citation>
    <scope>NUCLEOTIDE SEQUENCE</scope>
    <source>
        <strain evidence="9">S41</strain>
    </source>
</reference>
<evidence type="ECO:0000256" key="5">
    <source>
        <dbReference type="ARBA" id="ARBA00023163"/>
    </source>
</evidence>
<feature type="domain" description="Histone deacetylase complex subunit SAP30 Sin3 binding" evidence="8">
    <location>
        <begin position="124"/>
        <end position="156"/>
    </location>
</feature>